<reference evidence="2" key="1">
    <citation type="journal article" date="2021" name="Proc. Natl. Acad. Sci. U.S.A.">
        <title>A Catalog of Tens of Thousands of Viruses from Human Metagenomes Reveals Hidden Associations with Chronic Diseases.</title>
        <authorList>
            <person name="Tisza M.J."/>
            <person name="Buck C.B."/>
        </authorList>
    </citation>
    <scope>NUCLEOTIDE SEQUENCE</scope>
    <source>
        <strain evidence="2">CtSmR6</strain>
    </source>
</reference>
<accession>A0A8S5TL44</accession>
<evidence type="ECO:0000313" key="2">
    <source>
        <dbReference type="EMBL" id="DAF63848.1"/>
    </source>
</evidence>
<dbReference type="InterPro" id="IPR048494">
    <property type="entry name" value="Dit-like_N"/>
</dbReference>
<dbReference type="EMBL" id="BK032844">
    <property type="protein sequence ID" value="DAF63848.1"/>
    <property type="molecule type" value="Genomic_DNA"/>
</dbReference>
<proteinExistence type="predicted"/>
<name>A0A8S5TL44_9CAUD</name>
<evidence type="ECO:0000259" key="1">
    <source>
        <dbReference type="Pfam" id="PF21821"/>
    </source>
</evidence>
<sequence length="235" mass="26478">MIEVISRKIGTFRLDATEQENNKSTLRTTKNPIESGANVADHAVLEPKQITIKGKIVAYEPPTLTRGDEIMQVVRFNLPYIKTAHRFTQKAYKLYANVKHIKNEALRYARIFGIDKKVREIAPFLTDGKENKDNSTAKNRLQSLYDKLLEVQKSGEFLVVTTGLKTYKNMLITSIEVTTESDLYADVTLTIEEVFIVETKTAAGLNIRLNGGKSAVNLGKTEPKLKKSSLLRDIF</sequence>
<dbReference type="Pfam" id="PF21821">
    <property type="entry name" value="Dit_like"/>
    <property type="match status" value="1"/>
</dbReference>
<protein>
    <recommendedName>
        <fullName evidence="1">Dit-like phage tail protein N-terminal domain-containing protein</fullName>
    </recommendedName>
</protein>
<organism evidence="2">
    <name type="scientific">Siphoviridae sp. ctSmR6</name>
    <dbReference type="NCBI Taxonomy" id="2827873"/>
    <lineage>
        <taxon>Viruses</taxon>
        <taxon>Duplodnaviria</taxon>
        <taxon>Heunggongvirae</taxon>
        <taxon>Uroviricota</taxon>
        <taxon>Caudoviricetes</taxon>
    </lineage>
</organism>
<feature type="domain" description="Dit-like phage tail protein N-terminal" evidence="1">
    <location>
        <begin position="14"/>
        <end position="203"/>
    </location>
</feature>